<dbReference type="Pfam" id="PF00498">
    <property type="entry name" value="FHA"/>
    <property type="match status" value="1"/>
</dbReference>
<dbReference type="SUPFAM" id="SSF49879">
    <property type="entry name" value="SMAD/FHA domain"/>
    <property type="match status" value="1"/>
</dbReference>
<keyword evidence="1" id="KW-0175">Coiled coil</keyword>
<dbReference type="EMBL" id="JAQMWT010000057">
    <property type="protein sequence ID" value="KAJ8612099.1"/>
    <property type="molecule type" value="Genomic_DNA"/>
</dbReference>
<dbReference type="InterPro" id="IPR008984">
    <property type="entry name" value="SMAD_FHA_dom_sf"/>
</dbReference>
<protein>
    <recommendedName>
        <fullName evidence="3">FHA domain-containing protein</fullName>
    </recommendedName>
</protein>
<dbReference type="SMART" id="SM00240">
    <property type="entry name" value="FHA"/>
    <property type="match status" value="1"/>
</dbReference>
<dbReference type="Gene3D" id="2.60.200.20">
    <property type="match status" value="1"/>
</dbReference>
<dbReference type="InterPro" id="IPR000253">
    <property type="entry name" value="FHA_dom"/>
</dbReference>
<feature type="coiled-coil region" evidence="1">
    <location>
        <begin position="149"/>
        <end position="315"/>
    </location>
</feature>
<gene>
    <name evidence="4" type="ORF">CTAYLR_002432</name>
</gene>
<feature type="coiled-coil region" evidence="1">
    <location>
        <begin position="345"/>
        <end position="390"/>
    </location>
</feature>
<evidence type="ECO:0000313" key="4">
    <source>
        <dbReference type="EMBL" id="KAJ8612099.1"/>
    </source>
</evidence>
<sequence>MVWVLKHKTSKSCPNSFPKLPPHEERGAEIPIEFELEERTVTTVGRTPAASAALCSTTTTLVLPFSVISRRHCELYVEAGEPWIHDMSSNGCFVNDISLKKTKRKLRDKDVVTFHKGVVRVDYVIVFEATSPPSAKKHRTVASAQAVSTDALRRRLDRSEAENDELRQHAGAARELSAALDERKALEARRAQAVDTLEAEIAVTAAHQAAVEKISLERDDERCRATRAERRFEAAEARTGPLETALDARTQALAVSREDARALREQLAAAHAELAAIERARARFETEATAARRDLDDARRATRDAEDRAARADAEAVRLLACIRAQDARFAAATASHASLQIEAARAAEIDLADARATAESARTRATADVDGLALQNQALRDENAALNLKSHDDARALASAREELASRERAARDSAARIETSRAAARDAEGQRDRLSAHLQALAASNASLRADNAALCRVNTTIKEKSRTLLEELADLKANVDHVLQIAAPIAEQDPNGLDDTQRWRSSDVSVDATDLRGLDDDDDDDDDVPNHDNRRSKKAACISRGDDEPNRQQADDHDLSHTAQEYDTADADHHDWGDDAAAP</sequence>
<feature type="compositionally biased region" description="Basic and acidic residues" evidence="2">
    <location>
        <begin position="547"/>
        <end position="563"/>
    </location>
</feature>
<dbReference type="Proteomes" id="UP001230188">
    <property type="component" value="Unassembled WGS sequence"/>
</dbReference>
<dbReference type="PROSITE" id="PS50006">
    <property type="entry name" value="FHA_DOMAIN"/>
    <property type="match status" value="1"/>
</dbReference>
<reference evidence="4" key="1">
    <citation type="submission" date="2023-01" db="EMBL/GenBank/DDBJ databases">
        <title>Metagenome sequencing of chrysophaentin producing Chrysophaeum taylorii.</title>
        <authorList>
            <person name="Davison J."/>
            <person name="Bewley C."/>
        </authorList>
    </citation>
    <scope>NUCLEOTIDE SEQUENCE</scope>
    <source>
        <strain evidence="4">NIES-1699</strain>
    </source>
</reference>
<evidence type="ECO:0000313" key="5">
    <source>
        <dbReference type="Proteomes" id="UP001230188"/>
    </source>
</evidence>
<dbReference type="CDD" id="cd00060">
    <property type="entry name" value="FHA"/>
    <property type="match status" value="1"/>
</dbReference>
<evidence type="ECO:0000259" key="3">
    <source>
        <dbReference type="PROSITE" id="PS50006"/>
    </source>
</evidence>
<feature type="domain" description="FHA" evidence="3">
    <location>
        <begin position="42"/>
        <end position="99"/>
    </location>
</feature>
<keyword evidence="5" id="KW-1185">Reference proteome</keyword>
<comment type="caution">
    <text evidence="4">The sequence shown here is derived from an EMBL/GenBank/DDBJ whole genome shotgun (WGS) entry which is preliminary data.</text>
</comment>
<accession>A0AAD7ULX3</accession>
<dbReference type="AlphaFoldDB" id="A0AAD7ULX3"/>
<evidence type="ECO:0000256" key="2">
    <source>
        <dbReference type="SAM" id="MobiDB-lite"/>
    </source>
</evidence>
<name>A0AAD7ULX3_9STRA</name>
<proteinExistence type="predicted"/>
<feature type="region of interest" description="Disordered" evidence="2">
    <location>
        <begin position="409"/>
        <end position="432"/>
    </location>
</feature>
<feature type="region of interest" description="Disordered" evidence="2">
    <location>
        <begin position="495"/>
        <end position="586"/>
    </location>
</feature>
<organism evidence="4 5">
    <name type="scientific">Chrysophaeum taylorii</name>
    <dbReference type="NCBI Taxonomy" id="2483200"/>
    <lineage>
        <taxon>Eukaryota</taxon>
        <taxon>Sar</taxon>
        <taxon>Stramenopiles</taxon>
        <taxon>Ochrophyta</taxon>
        <taxon>Pelagophyceae</taxon>
        <taxon>Pelagomonadales</taxon>
        <taxon>Pelagomonadaceae</taxon>
        <taxon>Chrysophaeum</taxon>
    </lineage>
</organism>
<evidence type="ECO:0000256" key="1">
    <source>
        <dbReference type="SAM" id="Coils"/>
    </source>
</evidence>